<feature type="domain" description="Acyl-CoA thioesterase-like N-terminal HotDog" evidence="4">
    <location>
        <begin position="39"/>
        <end position="116"/>
    </location>
</feature>
<protein>
    <recommendedName>
        <fullName evidence="7">Acyl-CoA thioesterase II</fullName>
    </recommendedName>
</protein>
<dbReference type="GO" id="GO:0005829">
    <property type="term" value="C:cytosol"/>
    <property type="evidence" value="ECO:0007669"/>
    <property type="project" value="TreeGrafter"/>
</dbReference>
<dbReference type="Gene3D" id="2.40.160.210">
    <property type="entry name" value="Acyl-CoA thioesterase, double hotdog domain"/>
    <property type="match status" value="1"/>
</dbReference>
<sequence length="317" mass="35887">MVLSLAERTAALVKHVNVDQILRRTNSGIYLGHSVDLGWGRVYGGQTMAQALSAAQQLAGPDRRVHQFGCHFLRPGDAKEDVEFEADKLADGKSFGVMHVRAMQKGKVILSLTASLQTPEKGLEHSYQHRFNRNGVEAALRPEWMRPEDLKSVYDHMQPYLKSIPSSLRPLYEVQQPLEVRPAEFTPPWETEPRQPVRANWVKSRLPLTDDQNVHERLLSYISDWGLLETSIFPHPVGMWSKNIQAASLSHNIVFHRPFRMDEWLCHAMYSPTSSGGRGYALGEFWSESGELIASTSQEGLIRHLPEEGEVIEKSKL</sequence>
<evidence type="ECO:0000313" key="6">
    <source>
        <dbReference type="Proteomes" id="UP001165122"/>
    </source>
</evidence>
<dbReference type="GO" id="GO:0006637">
    <property type="term" value="P:acyl-CoA metabolic process"/>
    <property type="evidence" value="ECO:0007669"/>
    <property type="project" value="InterPro"/>
</dbReference>
<dbReference type="GO" id="GO:0047617">
    <property type="term" value="F:fatty acyl-CoA hydrolase activity"/>
    <property type="evidence" value="ECO:0007669"/>
    <property type="project" value="InterPro"/>
</dbReference>
<dbReference type="SUPFAM" id="SSF54637">
    <property type="entry name" value="Thioesterase/thiol ester dehydrase-isomerase"/>
    <property type="match status" value="2"/>
</dbReference>
<name>A0A9W7C5R9_9STRA</name>
<dbReference type="CDD" id="cd03445">
    <property type="entry name" value="Thioesterase_II_repeat2"/>
    <property type="match status" value="1"/>
</dbReference>
<dbReference type="InterPro" id="IPR029069">
    <property type="entry name" value="HotDog_dom_sf"/>
</dbReference>
<keyword evidence="2" id="KW-0378">Hydrolase</keyword>
<dbReference type="PANTHER" id="PTHR11066">
    <property type="entry name" value="ACYL-COA THIOESTERASE"/>
    <property type="match status" value="1"/>
</dbReference>
<evidence type="ECO:0000313" key="5">
    <source>
        <dbReference type="EMBL" id="GMI02412.1"/>
    </source>
</evidence>
<dbReference type="Pfam" id="PF13622">
    <property type="entry name" value="4HBT_3"/>
    <property type="match status" value="1"/>
</dbReference>
<proteinExistence type="inferred from homology"/>
<keyword evidence="6" id="KW-1185">Reference proteome</keyword>
<reference evidence="6" key="1">
    <citation type="journal article" date="2023" name="Commun. Biol.">
        <title>Genome analysis of Parmales, the sister group of diatoms, reveals the evolutionary specialization of diatoms from phago-mixotrophs to photoautotrophs.</title>
        <authorList>
            <person name="Ban H."/>
            <person name="Sato S."/>
            <person name="Yoshikawa S."/>
            <person name="Yamada K."/>
            <person name="Nakamura Y."/>
            <person name="Ichinomiya M."/>
            <person name="Sato N."/>
            <person name="Blanc-Mathieu R."/>
            <person name="Endo H."/>
            <person name="Kuwata A."/>
            <person name="Ogata H."/>
        </authorList>
    </citation>
    <scope>NUCLEOTIDE SEQUENCE [LARGE SCALE GENOMIC DNA]</scope>
    <source>
        <strain evidence="6">NIES 3700</strain>
    </source>
</reference>
<dbReference type="OrthoDB" id="68328at2759"/>
<evidence type="ECO:0000259" key="4">
    <source>
        <dbReference type="Pfam" id="PF13622"/>
    </source>
</evidence>
<dbReference type="Proteomes" id="UP001165122">
    <property type="component" value="Unassembled WGS sequence"/>
</dbReference>
<dbReference type="InterPro" id="IPR049449">
    <property type="entry name" value="TesB_ACOT8-like_N"/>
</dbReference>
<dbReference type="EMBL" id="BRXW01000043">
    <property type="protein sequence ID" value="GMI02412.1"/>
    <property type="molecule type" value="Genomic_DNA"/>
</dbReference>
<organism evidence="5 6">
    <name type="scientific">Triparma laevis f. longispina</name>
    <dbReference type="NCBI Taxonomy" id="1714387"/>
    <lineage>
        <taxon>Eukaryota</taxon>
        <taxon>Sar</taxon>
        <taxon>Stramenopiles</taxon>
        <taxon>Ochrophyta</taxon>
        <taxon>Bolidophyceae</taxon>
        <taxon>Parmales</taxon>
        <taxon>Triparmaceae</taxon>
        <taxon>Triparma</taxon>
    </lineage>
</organism>
<evidence type="ECO:0000256" key="2">
    <source>
        <dbReference type="ARBA" id="ARBA00022801"/>
    </source>
</evidence>
<feature type="domain" description="Acyl-CoA thioesterase 2 C-terminal" evidence="3">
    <location>
        <begin position="173"/>
        <end position="301"/>
    </location>
</feature>
<dbReference type="Pfam" id="PF02551">
    <property type="entry name" value="Acyl_CoA_thio"/>
    <property type="match status" value="1"/>
</dbReference>
<dbReference type="InterPro" id="IPR003703">
    <property type="entry name" value="Acyl_CoA_thio"/>
</dbReference>
<comment type="caution">
    <text evidence="5">The sequence shown here is derived from an EMBL/GenBank/DDBJ whole genome shotgun (WGS) entry which is preliminary data.</text>
</comment>
<dbReference type="InterPro" id="IPR042171">
    <property type="entry name" value="Acyl-CoA_hotdog"/>
</dbReference>
<evidence type="ECO:0000256" key="1">
    <source>
        <dbReference type="ARBA" id="ARBA00006538"/>
    </source>
</evidence>
<dbReference type="AlphaFoldDB" id="A0A9W7C5R9"/>
<dbReference type="GO" id="GO:0009062">
    <property type="term" value="P:fatty acid catabolic process"/>
    <property type="evidence" value="ECO:0007669"/>
    <property type="project" value="TreeGrafter"/>
</dbReference>
<dbReference type="PANTHER" id="PTHR11066:SF34">
    <property type="entry name" value="ACYL-COENZYME A THIOESTERASE 8"/>
    <property type="match status" value="1"/>
</dbReference>
<dbReference type="CDD" id="cd03444">
    <property type="entry name" value="Thioesterase_II_repeat1"/>
    <property type="match status" value="1"/>
</dbReference>
<comment type="similarity">
    <text evidence="1">Belongs to the C/M/P thioester hydrolase family.</text>
</comment>
<evidence type="ECO:0000259" key="3">
    <source>
        <dbReference type="Pfam" id="PF02551"/>
    </source>
</evidence>
<gene>
    <name evidence="5" type="ORF">TrLO_g14150</name>
</gene>
<evidence type="ECO:0008006" key="7">
    <source>
        <dbReference type="Google" id="ProtNLM"/>
    </source>
</evidence>
<accession>A0A9W7C5R9</accession>
<dbReference type="InterPro" id="IPR025652">
    <property type="entry name" value="TesB_C"/>
</dbReference>